<dbReference type="PANTHER" id="PTHR30204">
    <property type="entry name" value="REDOX-CYCLING DRUG-SENSING TRANSCRIPTIONAL ACTIVATOR SOXR"/>
    <property type="match status" value="1"/>
</dbReference>
<dbReference type="SUPFAM" id="SSF46955">
    <property type="entry name" value="Putative DNA-binding domain"/>
    <property type="match status" value="1"/>
</dbReference>
<evidence type="ECO:0000256" key="1">
    <source>
        <dbReference type="ARBA" id="ARBA00023125"/>
    </source>
</evidence>
<dbReference type="OrthoDB" id="5242095at2"/>
<dbReference type="InterPro" id="IPR009061">
    <property type="entry name" value="DNA-bd_dom_put_sf"/>
</dbReference>
<keyword evidence="1" id="KW-0238">DNA-binding</keyword>
<accession>A0A0V8IW60</accession>
<protein>
    <submittedName>
        <fullName evidence="3">Transcriptional regulator</fullName>
    </submittedName>
</protein>
<dbReference type="PANTHER" id="PTHR30204:SF98">
    <property type="entry name" value="HTH-TYPE TRANSCRIPTIONAL REGULATOR ADHR"/>
    <property type="match status" value="1"/>
</dbReference>
<comment type="caution">
    <text evidence="3">The sequence shown here is derived from an EMBL/GenBank/DDBJ whole genome shotgun (WGS) entry which is preliminary data.</text>
</comment>
<evidence type="ECO:0000313" key="4">
    <source>
        <dbReference type="Proteomes" id="UP000053199"/>
    </source>
</evidence>
<dbReference type="AlphaFoldDB" id="A0A0V8IW60"/>
<gene>
    <name evidence="3" type="ORF">AS031_02620</name>
</gene>
<dbReference type="Pfam" id="PF13411">
    <property type="entry name" value="MerR_1"/>
    <property type="match status" value="1"/>
</dbReference>
<keyword evidence="4" id="KW-1185">Reference proteome</keyword>
<evidence type="ECO:0000313" key="3">
    <source>
        <dbReference type="EMBL" id="KSU78953.1"/>
    </source>
</evidence>
<dbReference type="EMBL" id="LNQM01000001">
    <property type="protein sequence ID" value="KSU78953.1"/>
    <property type="molecule type" value="Genomic_DNA"/>
</dbReference>
<evidence type="ECO:0000259" key="2">
    <source>
        <dbReference type="PROSITE" id="PS50937"/>
    </source>
</evidence>
<dbReference type="STRING" id="993070.AS031_02620"/>
<reference evidence="3 4" key="1">
    <citation type="journal article" date="2014" name="Arch. Microbiol.">
        <title>Arthrobacter enclensis sp. nov., isolated from sediment sample.</title>
        <authorList>
            <person name="Dastager S.G."/>
            <person name="Liu Q."/>
            <person name="Tang S.K."/>
            <person name="Krishnamurthi S."/>
            <person name="Lee J.C."/>
            <person name="Li W.J."/>
        </authorList>
    </citation>
    <scope>NUCLEOTIDE SEQUENCE [LARGE SCALE GENOMIC DNA]</scope>
    <source>
        <strain evidence="3 4">NIO-1008</strain>
    </source>
</reference>
<dbReference type="Gene3D" id="1.10.1660.10">
    <property type="match status" value="1"/>
</dbReference>
<dbReference type="SMART" id="SM00422">
    <property type="entry name" value="HTH_MERR"/>
    <property type="match status" value="1"/>
</dbReference>
<dbReference type="GO" id="GO:0003677">
    <property type="term" value="F:DNA binding"/>
    <property type="evidence" value="ECO:0007669"/>
    <property type="project" value="UniProtKB-KW"/>
</dbReference>
<proteinExistence type="predicted"/>
<name>A0A0V8IW60_9MICC</name>
<dbReference type="Proteomes" id="UP000053199">
    <property type="component" value="Unassembled WGS sequence"/>
</dbReference>
<dbReference type="PROSITE" id="PS50937">
    <property type="entry name" value="HTH_MERR_2"/>
    <property type="match status" value="1"/>
</dbReference>
<dbReference type="GO" id="GO:0003700">
    <property type="term" value="F:DNA-binding transcription factor activity"/>
    <property type="evidence" value="ECO:0007669"/>
    <property type="project" value="InterPro"/>
</dbReference>
<sequence>MQLKELSNATGTSPASIKFYLREGLLPPGQSVHATRASYSTEHVKRLELIRALRQIIGLNLDQIRSIVTLADDGVPHLALLAQVQRVVLKLEPAVGEVERTAAADAVVRMRGWPDVRSDARDALDRHVAAMQHVGIDLPLELLDRYSGAVDAIAGLDLELTAAGDDVNDIILTAAVGMHMHSQLMLKLLAVAQASHAIRTLEAP</sequence>
<organism evidence="3 4">
    <name type="scientific">Pseudarthrobacter enclensis</name>
    <dbReference type="NCBI Taxonomy" id="993070"/>
    <lineage>
        <taxon>Bacteria</taxon>
        <taxon>Bacillati</taxon>
        <taxon>Actinomycetota</taxon>
        <taxon>Actinomycetes</taxon>
        <taxon>Micrococcales</taxon>
        <taxon>Micrococcaceae</taxon>
        <taxon>Pseudarthrobacter</taxon>
    </lineage>
</organism>
<dbReference type="InterPro" id="IPR047057">
    <property type="entry name" value="MerR_fam"/>
</dbReference>
<dbReference type="InterPro" id="IPR000551">
    <property type="entry name" value="MerR-type_HTH_dom"/>
</dbReference>
<dbReference type="RefSeq" id="WP_058266559.1">
    <property type="nucleotide sequence ID" value="NZ_FMAZ01000001.1"/>
</dbReference>
<feature type="domain" description="HTH merR-type" evidence="2">
    <location>
        <begin position="1"/>
        <end position="70"/>
    </location>
</feature>